<name>A0A9Q1CLB4_HOLLE</name>
<feature type="chain" id="PRO_5040263871" description="Secreted protein" evidence="1">
    <location>
        <begin position="17"/>
        <end position="87"/>
    </location>
</feature>
<dbReference type="AlphaFoldDB" id="A0A9Q1CLB4"/>
<dbReference type="EMBL" id="JAIZAY010000002">
    <property type="protein sequence ID" value="KAJ8046775.1"/>
    <property type="molecule type" value="Genomic_DNA"/>
</dbReference>
<keyword evidence="1" id="KW-0732">Signal</keyword>
<reference evidence="2" key="1">
    <citation type="submission" date="2021-10" db="EMBL/GenBank/DDBJ databases">
        <title>Tropical sea cucumber genome reveals ecological adaptation and Cuvierian tubules defense mechanism.</title>
        <authorList>
            <person name="Chen T."/>
        </authorList>
    </citation>
    <scope>NUCLEOTIDE SEQUENCE</scope>
    <source>
        <strain evidence="2">Nanhai2018</strain>
        <tissue evidence="2">Muscle</tissue>
    </source>
</reference>
<evidence type="ECO:0000313" key="2">
    <source>
        <dbReference type="EMBL" id="KAJ8046775.1"/>
    </source>
</evidence>
<gene>
    <name evidence="2" type="ORF">HOLleu_05561</name>
</gene>
<proteinExistence type="predicted"/>
<sequence length="87" mass="9693">MLFCCVMFMCPFYGGGQNYGWFGGRSYVSPYTVGCNAYIIISTVVVSNCDHGHGSWGTRPPHFLGRGNISNKSPHFFKNDKTKTVMN</sequence>
<evidence type="ECO:0008006" key="4">
    <source>
        <dbReference type="Google" id="ProtNLM"/>
    </source>
</evidence>
<organism evidence="2 3">
    <name type="scientific">Holothuria leucospilota</name>
    <name type="common">Black long sea cucumber</name>
    <name type="synonym">Mertensiothuria leucospilota</name>
    <dbReference type="NCBI Taxonomy" id="206669"/>
    <lineage>
        <taxon>Eukaryota</taxon>
        <taxon>Metazoa</taxon>
        <taxon>Echinodermata</taxon>
        <taxon>Eleutherozoa</taxon>
        <taxon>Echinozoa</taxon>
        <taxon>Holothuroidea</taxon>
        <taxon>Aspidochirotacea</taxon>
        <taxon>Aspidochirotida</taxon>
        <taxon>Holothuriidae</taxon>
        <taxon>Holothuria</taxon>
    </lineage>
</organism>
<feature type="signal peptide" evidence="1">
    <location>
        <begin position="1"/>
        <end position="16"/>
    </location>
</feature>
<accession>A0A9Q1CLB4</accession>
<evidence type="ECO:0000313" key="3">
    <source>
        <dbReference type="Proteomes" id="UP001152320"/>
    </source>
</evidence>
<protein>
    <recommendedName>
        <fullName evidence="4">Secreted protein</fullName>
    </recommendedName>
</protein>
<comment type="caution">
    <text evidence="2">The sequence shown here is derived from an EMBL/GenBank/DDBJ whole genome shotgun (WGS) entry which is preliminary data.</text>
</comment>
<keyword evidence="3" id="KW-1185">Reference proteome</keyword>
<dbReference type="Proteomes" id="UP001152320">
    <property type="component" value="Chromosome 2"/>
</dbReference>
<evidence type="ECO:0000256" key="1">
    <source>
        <dbReference type="SAM" id="SignalP"/>
    </source>
</evidence>